<dbReference type="EMBL" id="JRLY01000023">
    <property type="protein sequence ID" value="KGO91206.1"/>
    <property type="molecule type" value="Genomic_DNA"/>
</dbReference>
<keyword evidence="3" id="KW-1185">Reference proteome</keyword>
<dbReference type="PROSITE" id="PS51257">
    <property type="entry name" value="PROKAR_LIPOPROTEIN"/>
    <property type="match status" value="1"/>
</dbReference>
<dbReference type="eggNOG" id="ENOG502Z91V">
    <property type="taxonomic scope" value="Bacteria"/>
</dbReference>
<evidence type="ECO:0000313" key="3">
    <source>
        <dbReference type="Proteomes" id="UP000030111"/>
    </source>
</evidence>
<feature type="chain" id="PRO_5002003237" description="PKD domain-containing protein" evidence="1">
    <location>
        <begin position="24"/>
        <end position="284"/>
    </location>
</feature>
<evidence type="ECO:0000313" key="2">
    <source>
        <dbReference type="EMBL" id="KGO91206.1"/>
    </source>
</evidence>
<evidence type="ECO:0000256" key="1">
    <source>
        <dbReference type="SAM" id="SignalP"/>
    </source>
</evidence>
<organism evidence="2 3">
    <name type="scientific">Flavobacterium subsaxonicum WB 4.1-42 = DSM 21790</name>
    <dbReference type="NCBI Taxonomy" id="1121898"/>
    <lineage>
        <taxon>Bacteria</taxon>
        <taxon>Pseudomonadati</taxon>
        <taxon>Bacteroidota</taxon>
        <taxon>Flavobacteriia</taxon>
        <taxon>Flavobacteriales</taxon>
        <taxon>Flavobacteriaceae</taxon>
        <taxon>Flavobacterium</taxon>
    </lineage>
</organism>
<gene>
    <name evidence="2" type="ORF">Q766_19325</name>
</gene>
<dbReference type="STRING" id="1121898.GCA_000422725_04076"/>
<dbReference type="AlphaFoldDB" id="A0A0A2MI18"/>
<feature type="signal peptide" evidence="1">
    <location>
        <begin position="1"/>
        <end position="23"/>
    </location>
</feature>
<dbReference type="Proteomes" id="UP000030111">
    <property type="component" value="Unassembled WGS sequence"/>
</dbReference>
<name>A0A0A2MI18_9FLAO</name>
<protein>
    <recommendedName>
        <fullName evidence="4">PKD domain-containing protein</fullName>
    </recommendedName>
</protein>
<proteinExistence type="predicted"/>
<sequence>MKQIMTKMLAAAMVLGLMFSCEPQEDRESLPAITLDPSEINISVTNVGNEVTMTNATPDIIPYWSYKDAAGNELGHSNQQQVVTIFPFAGTYSVDFTAYTRGGAVVAASRPVVIAENNAEYFSAPEWDMLTNGVEGKTWVLDMASPIGWAGFDYPYNPAGADYWNWFPDYAGNEWVMPNKNWGEMTFDLDGGYNISVTQTALNTNDQTTKAANFSYDIAKHTMMLNGGVEMLFGGDYYPDVSNWSSLQVVELSDSSLRLSVVRDQARNPADGPCQIVFHFKPKE</sequence>
<dbReference type="RefSeq" id="WP_026990081.1">
    <property type="nucleotide sequence ID" value="NZ_AUGP01000008.1"/>
</dbReference>
<accession>A0A0A2MI18</accession>
<reference evidence="2 3" key="1">
    <citation type="submission" date="2013-09" db="EMBL/GenBank/DDBJ databases">
        <authorList>
            <person name="Zeng Z."/>
            <person name="Chen C."/>
        </authorList>
    </citation>
    <scope>NUCLEOTIDE SEQUENCE [LARGE SCALE GENOMIC DNA]</scope>
    <source>
        <strain evidence="2 3">WB 4.1-42</strain>
    </source>
</reference>
<keyword evidence="1" id="KW-0732">Signal</keyword>
<comment type="caution">
    <text evidence="2">The sequence shown here is derived from an EMBL/GenBank/DDBJ whole genome shotgun (WGS) entry which is preliminary data.</text>
</comment>
<evidence type="ECO:0008006" key="4">
    <source>
        <dbReference type="Google" id="ProtNLM"/>
    </source>
</evidence>